<feature type="region of interest" description="Disordered" evidence="12">
    <location>
        <begin position="1"/>
        <end position="22"/>
    </location>
</feature>
<keyword evidence="6" id="KW-0819">tRNA processing</keyword>
<protein>
    <recommendedName>
        <fullName evidence="10">L-threonylcarbamoyladenylate synthase</fullName>
        <ecNumber evidence="3">2.7.7.87</ecNumber>
    </recommendedName>
    <alternativeName>
        <fullName evidence="10">L-threonylcarbamoyladenylate synthase</fullName>
    </alternativeName>
</protein>
<dbReference type="PANTHER" id="PTHR17490">
    <property type="entry name" value="SUA5"/>
    <property type="match status" value="1"/>
</dbReference>
<dbReference type="GO" id="GO:0005737">
    <property type="term" value="C:cytoplasm"/>
    <property type="evidence" value="ECO:0007669"/>
    <property type="project" value="UniProtKB-SubCell"/>
</dbReference>
<dbReference type="GO" id="GO:0008033">
    <property type="term" value="P:tRNA processing"/>
    <property type="evidence" value="ECO:0007669"/>
    <property type="project" value="UniProtKB-KW"/>
</dbReference>
<dbReference type="AlphaFoldDB" id="A0A7W5YG36"/>
<feature type="domain" description="YrdC-like" evidence="13">
    <location>
        <begin position="28"/>
        <end position="213"/>
    </location>
</feature>
<organism evidence="14 15">
    <name type="scientific">Alloprevotella rava</name>
    <dbReference type="NCBI Taxonomy" id="671218"/>
    <lineage>
        <taxon>Bacteria</taxon>
        <taxon>Pseudomonadati</taxon>
        <taxon>Bacteroidota</taxon>
        <taxon>Bacteroidia</taxon>
        <taxon>Bacteroidales</taxon>
        <taxon>Prevotellaceae</taxon>
        <taxon>Alloprevotella</taxon>
    </lineage>
</organism>
<dbReference type="PANTHER" id="PTHR17490:SF16">
    <property type="entry name" value="THREONYLCARBAMOYL-AMP SYNTHASE"/>
    <property type="match status" value="1"/>
</dbReference>
<evidence type="ECO:0000256" key="2">
    <source>
        <dbReference type="ARBA" id="ARBA00007663"/>
    </source>
</evidence>
<dbReference type="SUPFAM" id="SSF55821">
    <property type="entry name" value="YrdC/RibB"/>
    <property type="match status" value="1"/>
</dbReference>
<gene>
    <name evidence="14" type="ORF">FHS60_001164</name>
</gene>
<evidence type="ECO:0000256" key="11">
    <source>
        <dbReference type="ARBA" id="ARBA00048366"/>
    </source>
</evidence>
<sequence>MSNKKFQKKTSEERVLPERPKPLPREWQEDIRQAVEVMNRGGIILYPTDTIWGLGCDATNEEAVKKIYEIKRRTDSKALITLVDSEAKVQFYVREVPNVAWDIIELSTKPTTIIYDGARNLAANLLAEDGSVGIRITNEPFSKQLCFRMKRAIVSTSANISGEPSPHKFRDIPNEILEAVDYICTSRRGEKGNPPASSIIKLGAGGLVEVIRR</sequence>
<comment type="catalytic activity">
    <reaction evidence="11">
        <text>L-threonine + hydrogencarbonate + ATP = L-threonylcarbamoyladenylate + diphosphate + H2O</text>
        <dbReference type="Rhea" id="RHEA:36407"/>
        <dbReference type="ChEBI" id="CHEBI:15377"/>
        <dbReference type="ChEBI" id="CHEBI:17544"/>
        <dbReference type="ChEBI" id="CHEBI:30616"/>
        <dbReference type="ChEBI" id="CHEBI:33019"/>
        <dbReference type="ChEBI" id="CHEBI:57926"/>
        <dbReference type="ChEBI" id="CHEBI:73682"/>
        <dbReference type="EC" id="2.7.7.87"/>
    </reaction>
</comment>
<dbReference type="GO" id="GO:0006450">
    <property type="term" value="P:regulation of translational fidelity"/>
    <property type="evidence" value="ECO:0007669"/>
    <property type="project" value="TreeGrafter"/>
</dbReference>
<dbReference type="GO" id="GO:0003725">
    <property type="term" value="F:double-stranded RNA binding"/>
    <property type="evidence" value="ECO:0007669"/>
    <property type="project" value="InterPro"/>
</dbReference>
<reference evidence="14 15" key="1">
    <citation type="submission" date="2020-08" db="EMBL/GenBank/DDBJ databases">
        <title>Genomic Encyclopedia of Type Strains, Phase IV (KMG-IV): sequencing the most valuable type-strain genomes for metagenomic binning, comparative biology and taxonomic classification.</title>
        <authorList>
            <person name="Goeker M."/>
        </authorList>
    </citation>
    <scope>NUCLEOTIDE SEQUENCE [LARGE SCALE GENOMIC DNA]</scope>
    <source>
        <strain evidence="14 15">DSM 22548</strain>
    </source>
</reference>
<evidence type="ECO:0000256" key="4">
    <source>
        <dbReference type="ARBA" id="ARBA00022490"/>
    </source>
</evidence>
<comment type="subcellular location">
    <subcellularLocation>
        <location evidence="1">Cytoplasm</location>
    </subcellularLocation>
</comment>
<evidence type="ECO:0000259" key="13">
    <source>
        <dbReference type="PROSITE" id="PS51163"/>
    </source>
</evidence>
<keyword evidence="4" id="KW-0963">Cytoplasm</keyword>
<dbReference type="Proteomes" id="UP000541425">
    <property type="component" value="Unassembled WGS sequence"/>
</dbReference>
<evidence type="ECO:0000256" key="7">
    <source>
        <dbReference type="ARBA" id="ARBA00022695"/>
    </source>
</evidence>
<dbReference type="EMBL" id="JACICA010000004">
    <property type="protein sequence ID" value="MBB3702701.1"/>
    <property type="molecule type" value="Genomic_DNA"/>
</dbReference>
<keyword evidence="7 14" id="KW-0548">Nucleotidyltransferase</keyword>
<feature type="compositionally biased region" description="Basic and acidic residues" evidence="12">
    <location>
        <begin position="9"/>
        <end position="22"/>
    </location>
</feature>
<keyword evidence="8" id="KW-0547">Nucleotide-binding</keyword>
<evidence type="ECO:0000256" key="10">
    <source>
        <dbReference type="ARBA" id="ARBA00029774"/>
    </source>
</evidence>
<evidence type="ECO:0000313" key="15">
    <source>
        <dbReference type="Proteomes" id="UP000541425"/>
    </source>
</evidence>
<dbReference type="GO" id="GO:0061710">
    <property type="term" value="F:L-threonylcarbamoyladenylate synthase"/>
    <property type="evidence" value="ECO:0007669"/>
    <property type="project" value="UniProtKB-EC"/>
</dbReference>
<dbReference type="InterPro" id="IPR050156">
    <property type="entry name" value="TC-AMP_synthase_SUA5"/>
</dbReference>
<keyword evidence="9" id="KW-0067">ATP-binding</keyword>
<evidence type="ECO:0000256" key="6">
    <source>
        <dbReference type="ARBA" id="ARBA00022694"/>
    </source>
</evidence>
<comment type="caution">
    <text evidence="14">The sequence shown here is derived from an EMBL/GenBank/DDBJ whole genome shotgun (WGS) entry which is preliminary data.</text>
</comment>
<evidence type="ECO:0000313" key="14">
    <source>
        <dbReference type="EMBL" id="MBB3702701.1"/>
    </source>
</evidence>
<dbReference type="GO" id="GO:0000049">
    <property type="term" value="F:tRNA binding"/>
    <property type="evidence" value="ECO:0007669"/>
    <property type="project" value="TreeGrafter"/>
</dbReference>
<evidence type="ECO:0000256" key="1">
    <source>
        <dbReference type="ARBA" id="ARBA00004496"/>
    </source>
</evidence>
<evidence type="ECO:0000256" key="9">
    <source>
        <dbReference type="ARBA" id="ARBA00022840"/>
    </source>
</evidence>
<dbReference type="InterPro" id="IPR006070">
    <property type="entry name" value="Sua5-like_dom"/>
</dbReference>
<evidence type="ECO:0000256" key="8">
    <source>
        <dbReference type="ARBA" id="ARBA00022741"/>
    </source>
</evidence>
<name>A0A7W5YG36_9BACT</name>
<dbReference type="GO" id="GO:0005524">
    <property type="term" value="F:ATP binding"/>
    <property type="evidence" value="ECO:0007669"/>
    <property type="project" value="UniProtKB-KW"/>
</dbReference>
<keyword evidence="5 14" id="KW-0808">Transferase</keyword>
<dbReference type="PROSITE" id="PS51163">
    <property type="entry name" value="YRDC"/>
    <property type="match status" value="1"/>
</dbReference>
<proteinExistence type="inferred from homology"/>
<dbReference type="InterPro" id="IPR017945">
    <property type="entry name" value="DHBP_synth_RibB-like_a/b_dom"/>
</dbReference>
<dbReference type="NCBIfam" id="TIGR00057">
    <property type="entry name" value="L-threonylcarbamoyladenylate synthase"/>
    <property type="match status" value="1"/>
</dbReference>
<evidence type="ECO:0000256" key="12">
    <source>
        <dbReference type="SAM" id="MobiDB-lite"/>
    </source>
</evidence>
<dbReference type="EC" id="2.7.7.87" evidence="3"/>
<dbReference type="Gene3D" id="3.90.870.10">
    <property type="entry name" value="DHBP synthase"/>
    <property type="match status" value="1"/>
</dbReference>
<dbReference type="Pfam" id="PF01300">
    <property type="entry name" value="Sua5_yciO_yrdC"/>
    <property type="match status" value="1"/>
</dbReference>
<evidence type="ECO:0000256" key="3">
    <source>
        <dbReference type="ARBA" id="ARBA00012584"/>
    </source>
</evidence>
<accession>A0A7W5YG36</accession>
<comment type="similarity">
    <text evidence="2">Belongs to the SUA5 family.</text>
</comment>
<evidence type="ECO:0000256" key="5">
    <source>
        <dbReference type="ARBA" id="ARBA00022679"/>
    </source>
</evidence>